<evidence type="ECO:0000313" key="3">
    <source>
        <dbReference type="Proteomes" id="UP000294613"/>
    </source>
</evidence>
<dbReference type="AlphaFoldDB" id="A0A4V2UPN1"/>
<proteinExistence type="predicted"/>
<organism evidence="2 3">
    <name type="scientific">Faecalimonas umbilicata</name>
    <dbReference type="NCBI Taxonomy" id="1912855"/>
    <lineage>
        <taxon>Bacteria</taxon>
        <taxon>Bacillati</taxon>
        <taxon>Bacillota</taxon>
        <taxon>Clostridia</taxon>
        <taxon>Lachnospirales</taxon>
        <taxon>Lachnospiraceae</taxon>
        <taxon>Faecalimonas</taxon>
    </lineage>
</organism>
<dbReference type="Proteomes" id="UP000294613">
    <property type="component" value="Unassembled WGS sequence"/>
</dbReference>
<sequence length="60" mass="7311">MKEKLWRYCEEGKEERYTLKELEEYFSKEPGLQEQKNQGTHFSDWLGEMEHMQILIPEGC</sequence>
<keyword evidence="4" id="KW-1185">Reference proteome</keyword>
<protein>
    <submittedName>
        <fullName evidence="2">Uncharacterized protein</fullName>
    </submittedName>
</protein>
<accession>A0A4V2UPN1</accession>
<dbReference type="Proteomes" id="UP000702954">
    <property type="component" value="Unassembled WGS sequence"/>
</dbReference>
<reference evidence="2 3" key="2">
    <citation type="submission" date="2019-03" db="EMBL/GenBank/DDBJ databases">
        <title>Genomic Encyclopedia of Type Strains, Phase IV (KMG-IV): sequencing the most valuable type-strain genomes for metagenomic binning, comparative biology and taxonomic classification.</title>
        <authorList>
            <person name="Goeker M."/>
        </authorList>
    </citation>
    <scope>NUCLEOTIDE SEQUENCE [LARGE SCALE GENOMIC DNA]</scope>
    <source>
        <strain evidence="2 3">DSM 103426</strain>
    </source>
</reference>
<gene>
    <name evidence="2" type="ORF">EDD74_11930</name>
    <name evidence="1" type="ORF">FAEUMB_30890</name>
</gene>
<evidence type="ECO:0000313" key="2">
    <source>
        <dbReference type="EMBL" id="TCS66132.1"/>
    </source>
</evidence>
<reference evidence="1 4" key="1">
    <citation type="journal article" date="2018" name="Int. J. Syst. Evol. Microbiol.">
        <title>Draft Genome Sequence of Faecalimonas umbilicata JCM 30896T, an Acetate-Producing Bacterium Isolated from Human Feces.</title>
        <authorList>
            <person name="Sakamoto M."/>
            <person name="Ikeyama N."/>
            <person name="Yuki M."/>
            <person name="Ohkuma M."/>
        </authorList>
    </citation>
    <scope>NUCLEOTIDE SEQUENCE [LARGE SCALE GENOMIC DNA]</scope>
    <source>
        <strain evidence="1 4">EGH7</strain>
    </source>
</reference>
<dbReference type="EMBL" id="BHEO01000008">
    <property type="protein sequence ID" value="GBU06548.1"/>
    <property type="molecule type" value="Genomic_DNA"/>
</dbReference>
<evidence type="ECO:0000313" key="4">
    <source>
        <dbReference type="Proteomes" id="UP000702954"/>
    </source>
</evidence>
<name>A0A4V2UPN1_9FIRM</name>
<evidence type="ECO:0000313" key="1">
    <source>
        <dbReference type="EMBL" id="GBU06548.1"/>
    </source>
</evidence>
<dbReference type="EMBL" id="SLZV01000019">
    <property type="protein sequence ID" value="TCS66132.1"/>
    <property type="molecule type" value="Genomic_DNA"/>
</dbReference>
<dbReference type="RefSeq" id="WP_116442386.1">
    <property type="nucleotide sequence ID" value="NZ_BHEO01000008.1"/>
</dbReference>
<comment type="caution">
    <text evidence="2">The sequence shown here is derived from an EMBL/GenBank/DDBJ whole genome shotgun (WGS) entry which is preliminary data.</text>
</comment>